<evidence type="ECO:0000256" key="2">
    <source>
        <dbReference type="ARBA" id="ARBA00022705"/>
    </source>
</evidence>
<name>A0A2V1HUV5_9MICO</name>
<proteinExistence type="predicted"/>
<dbReference type="Pfam" id="PF00476">
    <property type="entry name" value="DNA_pol_A"/>
    <property type="match status" value="1"/>
</dbReference>
<dbReference type="PANTHER" id="PTHR10133:SF27">
    <property type="entry name" value="DNA POLYMERASE NU"/>
    <property type="match status" value="1"/>
</dbReference>
<comment type="catalytic activity">
    <reaction evidence="3">
        <text>DNA(n) + a 2'-deoxyribonucleoside 5'-triphosphate = DNA(n+1) + diphosphate</text>
        <dbReference type="Rhea" id="RHEA:22508"/>
        <dbReference type="Rhea" id="RHEA-COMP:17339"/>
        <dbReference type="Rhea" id="RHEA-COMP:17340"/>
        <dbReference type="ChEBI" id="CHEBI:33019"/>
        <dbReference type="ChEBI" id="CHEBI:61560"/>
        <dbReference type="ChEBI" id="CHEBI:173112"/>
        <dbReference type="EC" id="2.7.7.7"/>
    </reaction>
</comment>
<dbReference type="GO" id="GO:0003677">
    <property type="term" value="F:DNA binding"/>
    <property type="evidence" value="ECO:0007669"/>
    <property type="project" value="InterPro"/>
</dbReference>
<reference evidence="5 6" key="1">
    <citation type="submission" date="2018-05" db="EMBL/GenBank/DDBJ databases">
        <title>Amnibacterium sp. M8JJ-5, whole genome shotgun sequence.</title>
        <authorList>
            <person name="Tuo L."/>
        </authorList>
    </citation>
    <scope>NUCLEOTIDE SEQUENCE [LARGE SCALE GENOMIC DNA]</scope>
    <source>
        <strain evidence="5 6">M8JJ-5</strain>
    </source>
</reference>
<evidence type="ECO:0000313" key="6">
    <source>
        <dbReference type="Proteomes" id="UP000244893"/>
    </source>
</evidence>
<dbReference type="AlphaFoldDB" id="A0A2V1HUV5"/>
<sequence>MNETFVLTRIGDSVRVDIRGPRNGGATAPVTVASSDLPTFVAERELDAEGGAGPRWVWDDTTRWYPSLLESGVRVRRCLDLRLSHDILRRSPHVDPGLLVGASSAEWEAMDPVELAGPALFAWHEHDEPLDSLAEFDRQQAALAASTKRDPLGLLLAAESSGALVAAEIAHAGLPLREALHERMLTTLIGPRPLPGARPELLEQLLPVIRGALGAPDLNPDSPKSLLRALRAAGLDVTDTRAWNLRQLDHPAVGPILEYKKLLRLANANGWRWLDTWVRDGRYRPNFLPGGTVTGRWAAHGGGALSFPAQIRSSVVADDGWKFVVADVAQLEPRVLAALSTDLAMAEAASESDLYEGMVKRGAVATRKEAKLGMLGAMYGSTSGEGGRMVTRMTRLYPRAFGFVEEAARAGERAEVVETFLGRASPAPTGRWTLALGDLPADDAGRDRDRRKWGRFTRNYVVQGSGAEWTLCWIATLRNLLWQLDGAGELTDRPHLVFFLHDEVLIHTPAALAEETILAVRRAAAEATRVMFGTFPIDFPLDVAIVDSWAEGDSRAFLLDAEDEDPDLEADLASPR</sequence>
<dbReference type="InterPro" id="IPR002298">
    <property type="entry name" value="DNA_polymerase_A"/>
</dbReference>
<evidence type="ECO:0000256" key="3">
    <source>
        <dbReference type="ARBA" id="ARBA00049244"/>
    </source>
</evidence>
<comment type="caution">
    <text evidence="5">The sequence shown here is derived from an EMBL/GenBank/DDBJ whole genome shotgun (WGS) entry which is preliminary data.</text>
</comment>
<evidence type="ECO:0000256" key="1">
    <source>
        <dbReference type="ARBA" id="ARBA00012417"/>
    </source>
</evidence>
<dbReference type="CDD" id="cd06444">
    <property type="entry name" value="DNA_pol_A"/>
    <property type="match status" value="1"/>
</dbReference>
<feature type="domain" description="DNA-directed DNA polymerase family A palm" evidence="4">
    <location>
        <begin position="310"/>
        <end position="512"/>
    </location>
</feature>
<dbReference type="GO" id="GO:0006302">
    <property type="term" value="P:double-strand break repair"/>
    <property type="evidence" value="ECO:0007669"/>
    <property type="project" value="TreeGrafter"/>
</dbReference>
<keyword evidence="5" id="KW-0540">Nuclease</keyword>
<keyword evidence="6" id="KW-1185">Reference proteome</keyword>
<dbReference type="GO" id="GO:0006261">
    <property type="term" value="P:DNA-templated DNA replication"/>
    <property type="evidence" value="ECO:0007669"/>
    <property type="project" value="InterPro"/>
</dbReference>
<dbReference type="InterPro" id="IPR001098">
    <property type="entry name" value="DNA-dir_DNA_pol_A_palm_dom"/>
</dbReference>
<dbReference type="GO" id="GO:0003887">
    <property type="term" value="F:DNA-directed DNA polymerase activity"/>
    <property type="evidence" value="ECO:0007669"/>
    <property type="project" value="UniProtKB-EC"/>
</dbReference>
<dbReference type="EC" id="2.7.7.7" evidence="1"/>
<dbReference type="EMBL" id="QEOP01000001">
    <property type="protein sequence ID" value="PVZ96385.1"/>
    <property type="molecule type" value="Genomic_DNA"/>
</dbReference>
<keyword evidence="2" id="KW-0235">DNA replication</keyword>
<dbReference type="InterPro" id="IPR043502">
    <property type="entry name" value="DNA/RNA_pol_sf"/>
</dbReference>
<evidence type="ECO:0000313" key="5">
    <source>
        <dbReference type="EMBL" id="PVZ96385.1"/>
    </source>
</evidence>
<keyword evidence="5" id="KW-0378">Hydrolase</keyword>
<dbReference type="NCBIfam" id="NF011538">
    <property type="entry name" value="PRK14975.1-1"/>
    <property type="match status" value="1"/>
</dbReference>
<dbReference type="OrthoDB" id="4414061at2"/>
<dbReference type="GO" id="GO:0004527">
    <property type="term" value="F:exonuclease activity"/>
    <property type="evidence" value="ECO:0007669"/>
    <property type="project" value="UniProtKB-KW"/>
</dbReference>
<dbReference type="PANTHER" id="PTHR10133">
    <property type="entry name" value="DNA POLYMERASE I"/>
    <property type="match status" value="1"/>
</dbReference>
<gene>
    <name evidence="5" type="ORF">DDQ50_05705</name>
</gene>
<dbReference type="RefSeq" id="WP_116756120.1">
    <property type="nucleotide sequence ID" value="NZ_JBHUEX010000001.1"/>
</dbReference>
<dbReference type="SUPFAM" id="SSF56672">
    <property type="entry name" value="DNA/RNA polymerases"/>
    <property type="match status" value="1"/>
</dbReference>
<dbReference type="Gene3D" id="3.30.70.370">
    <property type="match status" value="1"/>
</dbReference>
<evidence type="ECO:0000259" key="4">
    <source>
        <dbReference type="SMART" id="SM00482"/>
    </source>
</evidence>
<dbReference type="Proteomes" id="UP000244893">
    <property type="component" value="Unassembled WGS sequence"/>
</dbReference>
<protein>
    <recommendedName>
        <fullName evidence="1">DNA-directed DNA polymerase</fullName>
        <ecNumber evidence="1">2.7.7.7</ecNumber>
    </recommendedName>
</protein>
<keyword evidence="5" id="KW-0269">Exonuclease</keyword>
<accession>A0A2V1HUV5</accession>
<dbReference type="Gene3D" id="1.10.150.20">
    <property type="entry name" value="5' to 3' exonuclease, C-terminal subdomain"/>
    <property type="match status" value="1"/>
</dbReference>
<organism evidence="5 6">
    <name type="scientific">Amnibacterium flavum</name>
    <dbReference type="NCBI Taxonomy" id="2173173"/>
    <lineage>
        <taxon>Bacteria</taxon>
        <taxon>Bacillati</taxon>
        <taxon>Actinomycetota</taxon>
        <taxon>Actinomycetes</taxon>
        <taxon>Micrococcales</taxon>
        <taxon>Microbacteriaceae</taxon>
        <taxon>Amnibacterium</taxon>
    </lineage>
</organism>
<dbReference type="SMART" id="SM00482">
    <property type="entry name" value="POLAc"/>
    <property type="match status" value="1"/>
</dbReference>